<accession>A0A0H5QHX4</accession>
<feature type="non-terminal residue" evidence="2">
    <location>
        <position position="1"/>
    </location>
</feature>
<feature type="region of interest" description="Disordered" evidence="1">
    <location>
        <begin position="1"/>
        <end position="35"/>
    </location>
</feature>
<dbReference type="EMBL" id="HACM01001209">
    <property type="protein sequence ID" value="CRZ01651.1"/>
    <property type="molecule type" value="Transcribed_RNA"/>
</dbReference>
<sequence length="225" mass="25426">FSKWRQSATKHDSSSKAVVEFISSRDPPTGLSSLSRHLLRPTEFRSFAKHSFTNGILESTLEDTSEEDDREGRIEEHIMTLGSWLNYSAFFMEFFEKPSASSSSPVGTTPPNRFPAPFGQRPYERPVGSVPYSGKSRDHPTSIAREPSFKTTDPYKFFSRWSSQEGVDACRAWFSLAQGGGGPRVSDKLLIRLLETVTYLDAFHMRELVNAFGGFRYEVKPKSCF</sequence>
<proteinExistence type="predicted"/>
<dbReference type="AlphaFoldDB" id="A0A0H5QHX4"/>
<evidence type="ECO:0000256" key="1">
    <source>
        <dbReference type="SAM" id="MobiDB-lite"/>
    </source>
</evidence>
<feature type="region of interest" description="Disordered" evidence="1">
    <location>
        <begin position="100"/>
        <end position="120"/>
    </location>
</feature>
<reference evidence="2" key="1">
    <citation type="submission" date="2015-04" db="EMBL/GenBank/DDBJ databases">
        <title>The genome sequence of the plant pathogenic Rhizarian Plasmodiophora brassicae reveals insights in its biotrophic life cycle and the origin of chitin synthesis.</title>
        <authorList>
            <person name="Schwelm A."/>
            <person name="Fogelqvist J."/>
            <person name="Knaust A."/>
            <person name="Julke S."/>
            <person name="Lilja T."/>
            <person name="Dhandapani V."/>
            <person name="Bonilla-Rosso G."/>
            <person name="Karlsson M."/>
            <person name="Shevchenko A."/>
            <person name="Choi S.R."/>
            <person name="Kim H.G."/>
            <person name="Park J.Y."/>
            <person name="Lim Y.P."/>
            <person name="Ludwig-Muller J."/>
            <person name="Dixelius C."/>
        </authorList>
    </citation>
    <scope>NUCLEOTIDE SEQUENCE</scope>
    <source>
        <tissue evidence="2">Potato root galls</tissue>
    </source>
</reference>
<evidence type="ECO:0000313" key="2">
    <source>
        <dbReference type="EMBL" id="CRZ01650.1"/>
    </source>
</evidence>
<dbReference type="EMBL" id="HACM01001208">
    <property type="protein sequence ID" value="CRZ01650.1"/>
    <property type="molecule type" value="Transcribed_RNA"/>
</dbReference>
<organism evidence="2">
    <name type="scientific">Spongospora subterranea</name>
    <dbReference type="NCBI Taxonomy" id="70186"/>
    <lineage>
        <taxon>Eukaryota</taxon>
        <taxon>Sar</taxon>
        <taxon>Rhizaria</taxon>
        <taxon>Endomyxa</taxon>
        <taxon>Phytomyxea</taxon>
        <taxon>Plasmodiophorida</taxon>
        <taxon>Plasmodiophoridae</taxon>
        <taxon>Spongospora</taxon>
    </lineage>
</organism>
<protein>
    <submittedName>
        <fullName evidence="2">Uncharacterized protein</fullName>
    </submittedName>
</protein>
<feature type="compositionally biased region" description="Polar residues" evidence="1">
    <location>
        <begin position="100"/>
        <end position="111"/>
    </location>
</feature>
<name>A0A0H5QHX4_9EUKA</name>